<reference evidence="2 3" key="1">
    <citation type="submission" date="2020-08" db="EMBL/GenBank/DDBJ databases">
        <title>Sequencing the genomes of 1000 actinobacteria strains.</title>
        <authorList>
            <person name="Klenk H.-P."/>
        </authorList>
    </citation>
    <scope>NUCLEOTIDE SEQUENCE [LARGE SCALE GENOMIC DNA]</scope>
    <source>
        <strain evidence="2 3">DSM 45823</strain>
    </source>
</reference>
<evidence type="ECO:0000313" key="3">
    <source>
        <dbReference type="Proteomes" id="UP000539313"/>
    </source>
</evidence>
<dbReference type="Pfam" id="PF10067">
    <property type="entry name" value="DUF2306"/>
    <property type="match status" value="1"/>
</dbReference>
<gene>
    <name evidence="2" type="ORF">HNR21_006653</name>
</gene>
<feature type="transmembrane region" description="Helical" evidence="1">
    <location>
        <begin position="205"/>
        <end position="224"/>
    </location>
</feature>
<feature type="transmembrane region" description="Helical" evidence="1">
    <location>
        <begin position="72"/>
        <end position="99"/>
    </location>
</feature>
<evidence type="ECO:0000313" key="2">
    <source>
        <dbReference type="EMBL" id="MBA9007771.1"/>
    </source>
</evidence>
<proteinExistence type="predicted"/>
<dbReference type="InterPro" id="IPR018750">
    <property type="entry name" value="DUF2306_membrane"/>
</dbReference>
<accession>A0A7W3RCB9</accession>
<sequence length="234" mass="26707">MTYDIEKAPAGDVRTGGHGRAAAERTAPVWWRRPWIIPLFLVALAWWIYTVLPFRDLNESTAPIPPHDGYPLYYPSLLGHMGFGTIAVFTVVIQVWPWVRRNHPKVHRVTGRIYVVSALISGLLGLSIVPFAPPVGQIGVSMATITWLVVVTVGFIRARQHRYAVHRRYMLYAFAITMNNVWGTLIVSVGLRLPDPIDVNYLLEAARWIGWVVNLMLVQAWLYHTDKRPEYMPR</sequence>
<keyword evidence="1" id="KW-0812">Transmembrane</keyword>
<protein>
    <submittedName>
        <fullName evidence="2">Uncharacterized membrane protein YozB (DUF420 family)</fullName>
    </submittedName>
</protein>
<feature type="transmembrane region" description="Helical" evidence="1">
    <location>
        <begin position="111"/>
        <end position="132"/>
    </location>
</feature>
<feature type="transmembrane region" description="Helical" evidence="1">
    <location>
        <begin position="169"/>
        <end position="193"/>
    </location>
</feature>
<comment type="caution">
    <text evidence="2">The sequence shown here is derived from an EMBL/GenBank/DDBJ whole genome shotgun (WGS) entry which is preliminary data.</text>
</comment>
<keyword evidence="1" id="KW-0472">Membrane</keyword>
<dbReference type="AlphaFoldDB" id="A0A7W3RCB9"/>
<evidence type="ECO:0000256" key="1">
    <source>
        <dbReference type="SAM" id="Phobius"/>
    </source>
</evidence>
<feature type="transmembrane region" description="Helical" evidence="1">
    <location>
        <begin position="138"/>
        <end position="157"/>
    </location>
</feature>
<name>A0A7W3RCB9_9ACTN</name>
<keyword evidence="3" id="KW-1185">Reference proteome</keyword>
<feature type="transmembrane region" description="Helical" evidence="1">
    <location>
        <begin position="35"/>
        <end position="52"/>
    </location>
</feature>
<dbReference type="EMBL" id="JACJII010000001">
    <property type="protein sequence ID" value="MBA9007771.1"/>
    <property type="molecule type" value="Genomic_DNA"/>
</dbReference>
<organism evidence="2 3">
    <name type="scientific">Thermomonospora cellulosilytica</name>
    <dbReference type="NCBI Taxonomy" id="1411118"/>
    <lineage>
        <taxon>Bacteria</taxon>
        <taxon>Bacillati</taxon>
        <taxon>Actinomycetota</taxon>
        <taxon>Actinomycetes</taxon>
        <taxon>Streptosporangiales</taxon>
        <taxon>Thermomonosporaceae</taxon>
        <taxon>Thermomonospora</taxon>
    </lineage>
</organism>
<dbReference type="Proteomes" id="UP000539313">
    <property type="component" value="Unassembled WGS sequence"/>
</dbReference>
<keyword evidence="1" id="KW-1133">Transmembrane helix</keyword>
<dbReference type="RefSeq" id="WP_182708227.1">
    <property type="nucleotide sequence ID" value="NZ_JACJII010000001.1"/>
</dbReference>